<dbReference type="GO" id="GO:0005634">
    <property type="term" value="C:nucleus"/>
    <property type="evidence" value="ECO:0007669"/>
    <property type="project" value="UniProtKB-SubCell"/>
</dbReference>
<dbReference type="InterPro" id="IPR036236">
    <property type="entry name" value="Znf_C2H2_sf"/>
</dbReference>
<evidence type="ECO:0000259" key="7">
    <source>
        <dbReference type="SMART" id="SM00355"/>
    </source>
</evidence>
<evidence type="ECO:0000259" key="8">
    <source>
        <dbReference type="SMART" id="SM00451"/>
    </source>
</evidence>
<name>A0A438HG14_VITVI</name>
<evidence type="ECO:0000256" key="1">
    <source>
        <dbReference type="ARBA" id="ARBA00004123"/>
    </source>
</evidence>
<feature type="domain" description="C2H2-type" evidence="7">
    <location>
        <begin position="285"/>
        <end position="309"/>
    </location>
</feature>
<keyword evidence="3" id="KW-0677">Repeat</keyword>
<dbReference type="SMART" id="SM00355">
    <property type="entry name" value="ZnF_C2H2"/>
    <property type="match status" value="3"/>
</dbReference>
<accession>A0A438HG14</accession>
<gene>
    <name evidence="9" type="ORF">CK203_038922</name>
</gene>
<evidence type="ECO:0000313" key="9">
    <source>
        <dbReference type="EMBL" id="RVW83410.1"/>
    </source>
</evidence>
<feature type="domain" description="U1-type" evidence="8">
    <location>
        <begin position="282"/>
        <end position="316"/>
    </location>
</feature>
<feature type="domain" description="C2H2-type" evidence="7">
    <location>
        <begin position="180"/>
        <end position="204"/>
    </location>
</feature>
<evidence type="ECO:0000256" key="4">
    <source>
        <dbReference type="ARBA" id="ARBA00022771"/>
    </source>
</evidence>
<keyword evidence="5" id="KW-0862">Zinc</keyword>
<dbReference type="GO" id="GO:0003676">
    <property type="term" value="F:nucleic acid binding"/>
    <property type="evidence" value="ECO:0007669"/>
    <property type="project" value="InterPro"/>
</dbReference>
<dbReference type="SUPFAM" id="SSF57667">
    <property type="entry name" value="beta-beta-alpha zinc fingers"/>
    <property type="match status" value="3"/>
</dbReference>
<dbReference type="EMBL" id="QGNW01000229">
    <property type="protein sequence ID" value="RVW83410.1"/>
    <property type="molecule type" value="Genomic_DNA"/>
</dbReference>
<dbReference type="Gene3D" id="3.30.160.60">
    <property type="entry name" value="Classic Zinc Finger"/>
    <property type="match status" value="3"/>
</dbReference>
<feature type="domain" description="U1-type" evidence="8">
    <location>
        <begin position="177"/>
        <end position="211"/>
    </location>
</feature>
<evidence type="ECO:0000256" key="2">
    <source>
        <dbReference type="ARBA" id="ARBA00022723"/>
    </source>
</evidence>
<evidence type="ECO:0008006" key="11">
    <source>
        <dbReference type="Google" id="ProtNLM"/>
    </source>
</evidence>
<proteinExistence type="predicted"/>
<evidence type="ECO:0000256" key="5">
    <source>
        <dbReference type="ARBA" id="ARBA00022833"/>
    </source>
</evidence>
<evidence type="ECO:0000256" key="3">
    <source>
        <dbReference type="ARBA" id="ARBA00022737"/>
    </source>
</evidence>
<dbReference type="GO" id="GO:0008270">
    <property type="term" value="F:zinc ion binding"/>
    <property type="evidence" value="ECO:0007669"/>
    <property type="project" value="UniProtKB-KW"/>
</dbReference>
<dbReference type="InterPro" id="IPR051868">
    <property type="entry name" value="ZN346_ZMAT4"/>
</dbReference>
<evidence type="ECO:0000313" key="10">
    <source>
        <dbReference type="Proteomes" id="UP000288805"/>
    </source>
</evidence>
<feature type="domain" description="C2H2-type" evidence="7">
    <location>
        <begin position="57"/>
        <end position="81"/>
    </location>
</feature>
<dbReference type="Pfam" id="PF12874">
    <property type="entry name" value="zf-met"/>
    <property type="match status" value="3"/>
</dbReference>
<dbReference type="InterPro" id="IPR003604">
    <property type="entry name" value="Matrin/U1-like-C_Znf_C2H2"/>
</dbReference>
<dbReference type="Proteomes" id="UP000288805">
    <property type="component" value="Unassembled WGS sequence"/>
</dbReference>
<protein>
    <recommendedName>
        <fullName evidence="11">C2H2-type domain-containing protein</fullName>
    </recommendedName>
</protein>
<keyword evidence="6" id="KW-0539">Nucleus</keyword>
<dbReference type="PANTHER" id="PTHR46144:SF6">
    <property type="entry name" value="C2H2-TYPE DOMAIN-CONTAINING PROTEIN"/>
    <property type="match status" value="1"/>
</dbReference>
<comment type="subcellular location">
    <subcellularLocation>
        <location evidence="1">Nucleus</location>
    </subcellularLocation>
</comment>
<reference evidence="9 10" key="1">
    <citation type="journal article" date="2018" name="PLoS Genet.">
        <title>Population sequencing reveals clonal diversity and ancestral inbreeding in the grapevine cultivar Chardonnay.</title>
        <authorList>
            <person name="Roach M.J."/>
            <person name="Johnson D.L."/>
            <person name="Bohlmann J."/>
            <person name="van Vuuren H.J."/>
            <person name="Jones S.J."/>
            <person name="Pretorius I.S."/>
            <person name="Schmidt S.A."/>
            <person name="Borneman A.R."/>
        </authorList>
    </citation>
    <scope>NUCLEOTIDE SEQUENCE [LARGE SCALE GENOMIC DNA]</scope>
    <source>
        <strain evidence="10">cv. Chardonnay</strain>
        <tissue evidence="9">Leaf</tissue>
    </source>
</reference>
<dbReference type="AlphaFoldDB" id="A0A438HG14"/>
<keyword evidence="4" id="KW-0863">Zinc-finger</keyword>
<comment type="caution">
    <text evidence="9">The sequence shown here is derived from an EMBL/GenBank/DDBJ whole genome shotgun (WGS) entry which is preliminary data.</text>
</comment>
<sequence>MHVLSYSLVFIGRVAVKPSNEKAVVSTSLNSLWSNNQPLVNDMTIRIPEQTKVILSLRCEVCNIDCNSKDVLEKHISGKKHNRNLQIHTNQVSTTISTKDSIGMNTGSLVGQIGSISHQRILGSAGAAAGQSLVAKRLKLVEGGAVADSVGLRPQHLVVQPHSNGIWSKAPKKPKFVQSAWCEVCKINCNSSDVFTKHILGKKHLKNLEKLAEPKKDTSTSASTAAQVTTNPIIGPMERLDASKCKSSAAVEPGKRPAQLQTQQKDLDIKKQKIVEGGAAAGAVRACTICNVVCNSQTVFNIHLSGQKHAAMVKKLGESTAA</sequence>
<dbReference type="SMART" id="SM00451">
    <property type="entry name" value="ZnF_U1"/>
    <property type="match status" value="3"/>
</dbReference>
<evidence type="ECO:0000256" key="6">
    <source>
        <dbReference type="ARBA" id="ARBA00023242"/>
    </source>
</evidence>
<organism evidence="9 10">
    <name type="scientific">Vitis vinifera</name>
    <name type="common">Grape</name>
    <dbReference type="NCBI Taxonomy" id="29760"/>
    <lineage>
        <taxon>Eukaryota</taxon>
        <taxon>Viridiplantae</taxon>
        <taxon>Streptophyta</taxon>
        <taxon>Embryophyta</taxon>
        <taxon>Tracheophyta</taxon>
        <taxon>Spermatophyta</taxon>
        <taxon>Magnoliopsida</taxon>
        <taxon>eudicotyledons</taxon>
        <taxon>Gunneridae</taxon>
        <taxon>Pentapetalae</taxon>
        <taxon>rosids</taxon>
        <taxon>Vitales</taxon>
        <taxon>Vitaceae</taxon>
        <taxon>Viteae</taxon>
        <taxon>Vitis</taxon>
    </lineage>
</organism>
<feature type="domain" description="U1-type" evidence="8">
    <location>
        <begin position="54"/>
        <end position="88"/>
    </location>
</feature>
<dbReference type="InterPro" id="IPR013087">
    <property type="entry name" value="Znf_C2H2_type"/>
</dbReference>
<dbReference type="PANTHER" id="PTHR46144">
    <property type="entry name" value="ZINC FINGER PROTEIN 385B-LIKE"/>
    <property type="match status" value="1"/>
</dbReference>
<keyword evidence="2" id="KW-0479">Metal-binding</keyword>